<comment type="subcellular location">
    <subcellularLocation>
        <location evidence="1">Endomembrane system</location>
        <topology evidence="1">Multi-pass membrane protein</topology>
    </subcellularLocation>
    <subcellularLocation>
        <location evidence="8">Vacuole membrane</location>
        <topology evidence="8">Multi-pass membrane protein</topology>
    </subcellularLocation>
</comment>
<dbReference type="InterPro" id="IPR003492">
    <property type="entry name" value="Battenin_disease_Cln3"/>
</dbReference>
<feature type="transmembrane region" description="Helical" evidence="8">
    <location>
        <begin position="187"/>
        <end position="209"/>
    </location>
</feature>
<dbReference type="SUPFAM" id="SSF103473">
    <property type="entry name" value="MFS general substrate transporter"/>
    <property type="match status" value="1"/>
</dbReference>
<name>A0A8H6F0J8_CANAX</name>
<protein>
    <recommendedName>
        <fullName evidence="8">Protein BTN</fullName>
    </recommendedName>
</protein>
<dbReference type="GO" id="GO:0012505">
    <property type="term" value="C:endomembrane system"/>
    <property type="evidence" value="ECO:0007669"/>
    <property type="project" value="UniProtKB-SubCell"/>
</dbReference>
<evidence type="ECO:0000256" key="7">
    <source>
        <dbReference type="ARBA" id="ARBA00023136"/>
    </source>
</evidence>
<gene>
    <name evidence="9" type="ORF">FOB64_006231</name>
</gene>
<reference evidence="9 10" key="1">
    <citation type="submission" date="2020-03" db="EMBL/GenBank/DDBJ databases">
        <title>FDA dAtabase for Regulatory Grade micrObial Sequences (FDA-ARGOS): Supporting development and validation of Infectious Disease Dx tests.</title>
        <authorList>
            <person name="Campos J."/>
            <person name="Goldberg B."/>
            <person name="Tallon L."/>
            <person name="Sadzewicz L."/>
            <person name="Vavikolanu K."/>
            <person name="Mehta A."/>
            <person name="Aluvathingal J."/>
            <person name="Nadendla S."/>
            <person name="Nandy P."/>
            <person name="Geyer C."/>
            <person name="Yan Y."/>
            <person name="Sichtig H."/>
        </authorList>
    </citation>
    <scope>NUCLEOTIDE SEQUENCE [LARGE SCALE GENOMIC DNA]</scope>
    <source>
        <strain evidence="9 10">FDAARGOS_656</strain>
    </source>
</reference>
<feature type="transmembrane region" description="Helical" evidence="8">
    <location>
        <begin position="247"/>
        <end position="267"/>
    </location>
</feature>
<evidence type="ECO:0000256" key="1">
    <source>
        <dbReference type="ARBA" id="ARBA00004127"/>
    </source>
</evidence>
<evidence type="ECO:0000313" key="9">
    <source>
        <dbReference type="EMBL" id="KAF6063231.1"/>
    </source>
</evidence>
<evidence type="ECO:0000256" key="4">
    <source>
        <dbReference type="ARBA" id="ARBA00022692"/>
    </source>
</evidence>
<comment type="caution">
    <text evidence="9">The sequence shown here is derived from an EMBL/GenBank/DDBJ whole genome shotgun (WGS) entry which is preliminary data.</text>
</comment>
<keyword evidence="8" id="KW-0926">Vacuole</keyword>
<feature type="transmembrane region" description="Helical" evidence="8">
    <location>
        <begin position="146"/>
        <end position="167"/>
    </location>
</feature>
<dbReference type="PANTHER" id="PTHR10981:SF0">
    <property type="entry name" value="BATTENIN"/>
    <property type="match status" value="1"/>
</dbReference>
<comment type="caution">
    <text evidence="8">Lacks conserved residue(s) required for the propagation of feature annotation.</text>
</comment>
<feature type="transmembrane region" description="Helical" evidence="8">
    <location>
        <begin position="72"/>
        <end position="95"/>
    </location>
</feature>
<evidence type="ECO:0000256" key="2">
    <source>
        <dbReference type="ARBA" id="ARBA00007467"/>
    </source>
</evidence>
<dbReference type="GO" id="GO:0005774">
    <property type="term" value="C:vacuolar membrane"/>
    <property type="evidence" value="ECO:0007669"/>
    <property type="project" value="UniProtKB-SubCell"/>
</dbReference>
<accession>A0A8H6F0J8</accession>
<evidence type="ECO:0000313" key="10">
    <source>
        <dbReference type="Proteomes" id="UP000536275"/>
    </source>
</evidence>
<keyword evidence="5" id="KW-0029">Amino-acid transport</keyword>
<evidence type="ECO:0000256" key="5">
    <source>
        <dbReference type="ARBA" id="ARBA00022970"/>
    </source>
</evidence>
<dbReference type="Pfam" id="PF02487">
    <property type="entry name" value="CLN3"/>
    <property type="match status" value="2"/>
</dbReference>
<evidence type="ECO:0000256" key="8">
    <source>
        <dbReference type="RuleBase" id="RU361113"/>
    </source>
</evidence>
<keyword evidence="7 8" id="KW-0472">Membrane</keyword>
<proteinExistence type="inferred from homology"/>
<comment type="similarity">
    <text evidence="2 8">Belongs to the battenin family.</text>
</comment>
<dbReference type="PRINTS" id="PR01315">
    <property type="entry name" value="BATTENIN"/>
</dbReference>
<organism evidence="9 10">
    <name type="scientific">Candida albicans</name>
    <name type="common">Yeast</name>
    <dbReference type="NCBI Taxonomy" id="5476"/>
    <lineage>
        <taxon>Eukaryota</taxon>
        <taxon>Fungi</taxon>
        <taxon>Dikarya</taxon>
        <taxon>Ascomycota</taxon>
        <taxon>Saccharomycotina</taxon>
        <taxon>Pichiomycetes</taxon>
        <taxon>Debaryomycetaceae</taxon>
        <taxon>Candida/Lodderomyces clade</taxon>
        <taxon>Candida</taxon>
    </lineage>
</organism>
<dbReference type="InterPro" id="IPR036259">
    <property type="entry name" value="MFS_trans_sf"/>
</dbReference>
<feature type="transmembrane region" description="Helical" evidence="8">
    <location>
        <begin position="221"/>
        <end position="241"/>
    </location>
</feature>
<sequence>MDISGIVSHRDGINFIESHQCISWKILGITLASLSSGLGEVSFLQLTHYYEENSAIGGFSSGTGGAGLFGSFLFMVLTNVMGFPVWVVLLICAVFPQQQEREEEQEEENINNNYKMKQDPNIESIREVKYSVNYISKHVQNTIHKITPLILPYMLPLTTVYISEYVINQGISPTLLFPLKEVPRWLISSYRDIYVVYGFLYQLGVFISRSSVTMGIRIKRLYLLSVLQFINVMITLYQSIYDLPFHSIWWLFLLIFYEGLLGGASYVNTFKSVSEQVSRTKREFSMGCVVLVIPWV</sequence>
<dbReference type="Proteomes" id="UP000536275">
    <property type="component" value="Unassembled WGS sequence"/>
</dbReference>
<keyword evidence="6 8" id="KW-1133">Transmembrane helix</keyword>
<dbReference type="AlphaFoldDB" id="A0A8H6F0J8"/>
<keyword evidence="4 8" id="KW-0812">Transmembrane</keyword>
<dbReference type="EMBL" id="JABWAD010000061">
    <property type="protein sequence ID" value="KAF6063231.1"/>
    <property type="molecule type" value="Genomic_DNA"/>
</dbReference>
<dbReference type="GO" id="GO:0006865">
    <property type="term" value="P:amino acid transport"/>
    <property type="evidence" value="ECO:0007669"/>
    <property type="project" value="UniProtKB-KW"/>
</dbReference>
<dbReference type="PANTHER" id="PTHR10981">
    <property type="entry name" value="BATTENIN"/>
    <property type="match status" value="1"/>
</dbReference>
<dbReference type="GO" id="GO:0051453">
    <property type="term" value="P:regulation of intracellular pH"/>
    <property type="evidence" value="ECO:0007669"/>
    <property type="project" value="TreeGrafter"/>
</dbReference>
<keyword evidence="3" id="KW-0813">Transport</keyword>
<evidence type="ECO:0000256" key="3">
    <source>
        <dbReference type="ARBA" id="ARBA00022448"/>
    </source>
</evidence>
<evidence type="ECO:0000256" key="6">
    <source>
        <dbReference type="ARBA" id="ARBA00022989"/>
    </source>
</evidence>